<evidence type="ECO:0000313" key="1">
    <source>
        <dbReference type="EMBL" id="CAJ2645620.1"/>
    </source>
</evidence>
<accession>A0ACB0JMW8</accession>
<protein>
    <submittedName>
        <fullName evidence="1">Uncharacterized protein</fullName>
    </submittedName>
</protein>
<gene>
    <name evidence="1" type="ORF">MILVUS5_LOCUS14482</name>
</gene>
<proteinExistence type="predicted"/>
<organism evidence="1 2">
    <name type="scientific">Trifolium pratense</name>
    <name type="common">Red clover</name>
    <dbReference type="NCBI Taxonomy" id="57577"/>
    <lineage>
        <taxon>Eukaryota</taxon>
        <taxon>Viridiplantae</taxon>
        <taxon>Streptophyta</taxon>
        <taxon>Embryophyta</taxon>
        <taxon>Tracheophyta</taxon>
        <taxon>Spermatophyta</taxon>
        <taxon>Magnoliopsida</taxon>
        <taxon>eudicotyledons</taxon>
        <taxon>Gunneridae</taxon>
        <taxon>Pentapetalae</taxon>
        <taxon>rosids</taxon>
        <taxon>fabids</taxon>
        <taxon>Fabales</taxon>
        <taxon>Fabaceae</taxon>
        <taxon>Papilionoideae</taxon>
        <taxon>50 kb inversion clade</taxon>
        <taxon>NPAAA clade</taxon>
        <taxon>Hologalegina</taxon>
        <taxon>IRL clade</taxon>
        <taxon>Trifolieae</taxon>
        <taxon>Trifolium</taxon>
    </lineage>
</organism>
<reference evidence="1" key="1">
    <citation type="submission" date="2023-10" db="EMBL/GenBank/DDBJ databases">
        <authorList>
            <person name="Rodriguez Cubillos JULIANA M."/>
            <person name="De Vega J."/>
        </authorList>
    </citation>
    <scope>NUCLEOTIDE SEQUENCE</scope>
</reference>
<keyword evidence="2" id="KW-1185">Reference proteome</keyword>
<name>A0ACB0JMW8_TRIPR</name>
<dbReference type="EMBL" id="CASHSV030000098">
    <property type="protein sequence ID" value="CAJ2645620.1"/>
    <property type="molecule type" value="Genomic_DNA"/>
</dbReference>
<evidence type="ECO:0000313" key="2">
    <source>
        <dbReference type="Proteomes" id="UP001177021"/>
    </source>
</evidence>
<sequence>MKGVLRFGKKGKLSPRFIGPFEILERVGPVAYRLALPPDLSGVHPVFHISMLRKYLYDPSHVISHENIQLDENLSYTEHPVAVVDQKIRRLRSKDIVSVKVLWKGPSGEETTWESEEVMRSKYPHLFENQEFSSNIISFQTTNSIHTSFLSSKEEDEYPFLENCLLRLFEIQPLLLHLLLPELLESKISRSS</sequence>
<dbReference type="Proteomes" id="UP001177021">
    <property type="component" value="Unassembled WGS sequence"/>
</dbReference>
<comment type="caution">
    <text evidence="1">The sequence shown here is derived from an EMBL/GenBank/DDBJ whole genome shotgun (WGS) entry which is preliminary data.</text>
</comment>